<dbReference type="Proteomes" id="UP000095477">
    <property type="component" value="Chromosome I"/>
</dbReference>
<feature type="domain" description="Outer membrane protein assembly factor BamE" evidence="5">
    <location>
        <begin position="33"/>
        <end position="99"/>
    </location>
</feature>
<keyword evidence="3 4" id="KW-0998">Cell outer membrane</keyword>
<comment type="subunit">
    <text evidence="4">Part of the Bam complex, which is composed of the outer membrane protein BamA, and four lipoproteins BamB, BamC, BamD and BamE.</text>
</comment>
<evidence type="ECO:0000313" key="7">
    <source>
        <dbReference type="Proteomes" id="UP000095477"/>
    </source>
</evidence>
<dbReference type="NCBIfam" id="NF008585">
    <property type="entry name" value="PRK11548.1"/>
    <property type="match status" value="1"/>
</dbReference>
<keyword evidence="1 4" id="KW-0732">Signal</keyword>
<protein>
    <recommendedName>
        <fullName evidence="4">Outer membrane protein assembly factor BamE</fullName>
    </recommendedName>
</protein>
<dbReference type="GO" id="GO:1990063">
    <property type="term" value="C:Bam protein complex"/>
    <property type="evidence" value="ECO:0007669"/>
    <property type="project" value="TreeGrafter"/>
</dbReference>
<dbReference type="AlphaFoldDB" id="A0A143WUQ0"/>
<reference evidence="7" key="1">
    <citation type="submission" date="2016-01" db="EMBL/GenBank/DDBJ databases">
        <authorList>
            <person name="Husnik F."/>
        </authorList>
    </citation>
    <scope>NUCLEOTIDE SEQUENCE [LARGE SCALE GENOMIC DNA]</scope>
</reference>
<comment type="similarity">
    <text evidence="4">Belongs to the BamE family.</text>
</comment>
<evidence type="ECO:0000256" key="4">
    <source>
        <dbReference type="HAMAP-Rule" id="MF_00925"/>
    </source>
</evidence>
<dbReference type="HAMAP" id="MF_00925">
    <property type="entry name" value="OM_assembly_BamE"/>
    <property type="match status" value="1"/>
</dbReference>
<dbReference type="PROSITE" id="PS51257">
    <property type="entry name" value="PROKAR_LIPOPROTEIN"/>
    <property type="match status" value="1"/>
</dbReference>
<dbReference type="PATRIC" id="fig|1778263.3.peg.562"/>
<evidence type="ECO:0000256" key="2">
    <source>
        <dbReference type="ARBA" id="ARBA00023136"/>
    </source>
</evidence>
<organism evidence="6 7">
    <name type="scientific">Candidatus Hoaglandella endobia</name>
    <dbReference type="NCBI Taxonomy" id="1778263"/>
    <lineage>
        <taxon>Bacteria</taxon>
        <taxon>Pseudomonadati</taxon>
        <taxon>Pseudomonadota</taxon>
        <taxon>Gammaproteobacteria</taxon>
        <taxon>Enterobacterales</taxon>
        <taxon>Enterobacteriaceae</taxon>
        <taxon>Candidatus Hoaglandella</taxon>
    </lineage>
</organism>
<comment type="subcellular location">
    <subcellularLocation>
        <location evidence="4">Cell outer membrane</location>
        <topology evidence="4">Lipid-anchor</topology>
    </subcellularLocation>
</comment>
<dbReference type="PANTHER" id="PTHR37482:SF1">
    <property type="entry name" value="OUTER MEMBRANE PROTEIN ASSEMBLY FACTOR BAME"/>
    <property type="match status" value="1"/>
</dbReference>
<comment type="function">
    <text evidence="4">Part of the outer membrane protein assembly complex, which is involved in assembly and insertion of beta-barrel proteins into the outer membrane.</text>
</comment>
<sequence>MSCKIFTAVVILIFTSGCSIFKQVVYHPDINQGNYLTKADVAKIYIGMSKQEIAYILGTSMMKDPFGTDTWFYIFRRELNHEPIIQQTLTLTFNSSDILVQIDNKPTFYSYS</sequence>
<dbReference type="GO" id="GO:0051205">
    <property type="term" value="P:protein insertion into membrane"/>
    <property type="evidence" value="ECO:0007669"/>
    <property type="project" value="UniProtKB-UniRule"/>
</dbReference>
<dbReference type="GO" id="GO:0030674">
    <property type="term" value="F:protein-macromolecule adaptor activity"/>
    <property type="evidence" value="ECO:0007669"/>
    <property type="project" value="TreeGrafter"/>
</dbReference>
<dbReference type="InterPro" id="IPR037873">
    <property type="entry name" value="BamE-like"/>
</dbReference>
<evidence type="ECO:0000256" key="1">
    <source>
        <dbReference type="ARBA" id="ARBA00022729"/>
    </source>
</evidence>
<dbReference type="Pfam" id="PF04355">
    <property type="entry name" value="BamE"/>
    <property type="match status" value="1"/>
</dbReference>
<dbReference type="InterPro" id="IPR007450">
    <property type="entry name" value="BamE_dom"/>
</dbReference>
<keyword evidence="2 4" id="KW-0472">Membrane</keyword>
<keyword evidence="4" id="KW-0449">Lipoprotein</keyword>
<keyword evidence="4" id="KW-0564">Palmitate</keyword>
<dbReference type="KEGG" id="hed:TPER_HE00577"/>
<evidence type="ECO:0000259" key="5">
    <source>
        <dbReference type="Pfam" id="PF04355"/>
    </source>
</evidence>
<proteinExistence type="inferred from homology"/>
<dbReference type="OrthoDB" id="9808250at2"/>
<gene>
    <name evidence="4 6" type="primary">bamE</name>
    <name evidence="6" type="ORF">TPER_HE00577</name>
</gene>
<name>A0A143WUQ0_9ENTR</name>
<dbReference type="PANTHER" id="PTHR37482">
    <property type="entry name" value="OUTER MEMBRANE PROTEIN ASSEMBLY FACTOR BAME"/>
    <property type="match status" value="1"/>
</dbReference>
<dbReference type="Gene3D" id="3.30.1450.10">
    <property type="match status" value="1"/>
</dbReference>
<dbReference type="EMBL" id="LN999835">
    <property type="protein sequence ID" value="CUX97468.1"/>
    <property type="molecule type" value="Genomic_DNA"/>
</dbReference>
<evidence type="ECO:0000256" key="3">
    <source>
        <dbReference type="ARBA" id="ARBA00023237"/>
    </source>
</evidence>
<evidence type="ECO:0000313" key="6">
    <source>
        <dbReference type="EMBL" id="CUX97468.1"/>
    </source>
</evidence>
<keyword evidence="7" id="KW-1185">Reference proteome</keyword>
<dbReference type="STRING" id="1778263.TPER_HE00577"/>
<accession>A0A143WUQ0</accession>
<dbReference type="InterPro" id="IPR026592">
    <property type="entry name" value="BamE"/>
</dbReference>
<dbReference type="RefSeq" id="WP_067568221.1">
    <property type="nucleotide sequence ID" value="NZ_LN999835.1"/>
</dbReference>
<dbReference type="GO" id="GO:0043165">
    <property type="term" value="P:Gram-negative-bacterium-type cell outer membrane assembly"/>
    <property type="evidence" value="ECO:0007669"/>
    <property type="project" value="UniProtKB-UniRule"/>
</dbReference>